<reference evidence="12" key="1">
    <citation type="submission" date="2017-09" db="EMBL/GenBank/DDBJ databases">
        <authorList>
            <person name="Varghese N."/>
            <person name="Submissions S."/>
        </authorList>
    </citation>
    <scope>NUCLEOTIDE SEQUENCE [LARGE SCALE GENOMIC DNA]</scope>
    <source>
        <strain evidence="12">CGMCC 1.8913</strain>
    </source>
</reference>
<evidence type="ECO:0000256" key="3">
    <source>
        <dbReference type="ARBA" id="ARBA00011270"/>
    </source>
</evidence>
<dbReference type="GO" id="GO:0005829">
    <property type="term" value="C:cytosol"/>
    <property type="evidence" value="ECO:0007669"/>
    <property type="project" value="TreeGrafter"/>
</dbReference>
<evidence type="ECO:0000256" key="10">
    <source>
        <dbReference type="RuleBase" id="RU003662"/>
    </source>
</evidence>
<dbReference type="FunFam" id="3.20.20.70:FF:000037">
    <property type="entry name" value="Tryptophan synthase alpha chain"/>
    <property type="match status" value="1"/>
</dbReference>
<evidence type="ECO:0000313" key="11">
    <source>
        <dbReference type="EMBL" id="SNZ04220.1"/>
    </source>
</evidence>
<dbReference type="GO" id="GO:0004834">
    <property type="term" value="F:tryptophan synthase activity"/>
    <property type="evidence" value="ECO:0007669"/>
    <property type="project" value="UniProtKB-UniRule"/>
</dbReference>
<dbReference type="InterPro" id="IPR011060">
    <property type="entry name" value="RibuloseP-bd_barrel"/>
</dbReference>
<keyword evidence="6 9" id="KW-0057">Aromatic amino acid biosynthesis</keyword>
<dbReference type="InterPro" id="IPR018204">
    <property type="entry name" value="Trp_synthase_alpha_AS"/>
</dbReference>
<comment type="pathway">
    <text evidence="2 9">Amino-acid biosynthesis; L-tryptophan biosynthesis; L-tryptophan from chorismate: step 5/5.</text>
</comment>
<dbReference type="OrthoDB" id="9804578at2"/>
<accession>A0A285N458</accession>
<evidence type="ECO:0000256" key="4">
    <source>
        <dbReference type="ARBA" id="ARBA00022605"/>
    </source>
</evidence>
<dbReference type="EMBL" id="OBEK01000001">
    <property type="protein sequence ID" value="SNZ04220.1"/>
    <property type="molecule type" value="Genomic_DNA"/>
</dbReference>
<evidence type="ECO:0000256" key="2">
    <source>
        <dbReference type="ARBA" id="ARBA00004733"/>
    </source>
</evidence>
<dbReference type="STRING" id="586416.GZ22_14810"/>
<feature type="active site" description="Proton acceptor" evidence="9">
    <location>
        <position position="51"/>
    </location>
</feature>
<dbReference type="PROSITE" id="PS00167">
    <property type="entry name" value="TRP_SYNTHASE_ALPHA"/>
    <property type="match status" value="1"/>
</dbReference>
<name>A0A285N458_9BACI</name>
<evidence type="ECO:0000256" key="6">
    <source>
        <dbReference type="ARBA" id="ARBA00023141"/>
    </source>
</evidence>
<dbReference type="CDD" id="cd04724">
    <property type="entry name" value="Tryptophan_synthase_alpha"/>
    <property type="match status" value="1"/>
</dbReference>
<evidence type="ECO:0000256" key="7">
    <source>
        <dbReference type="ARBA" id="ARBA00023239"/>
    </source>
</evidence>
<proteinExistence type="inferred from homology"/>
<comment type="function">
    <text evidence="1 9">The alpha subunit is responsible for the aldol cleavage of indoleglycerol phosphate to indole and glyceraldehyde 3-phosphate.</text>
</comment>
<keyword evidence="5 9" id="KW-0822">Tryptophan biosynthesis</keyword>
<comment type="catalytic activity">
    <reaction evidence="8 9">
        <text>(1S,2R)-1-C-(indol-3-yl)glycerol 3-phosphate + L-serine = D-glyceraldehyde 3-phosphate + L-tryptophan + H2O</text>
        <dbReference type="Rhea" id="RHEA:10532"/>
        <dbReference type="ChEBI" id="CHEBI:15377"/>
        <dbReference type="ChEBI" id="CHEBI:33384"/>
        <dbReference type="ChEBI" id="CHEBI:57912"/>
        <dbReference type="ChEBI" id="CHEBI:58866"/>
        <dbReference type="ChEBI" id="CHEBI:59776"/>
        <dbReference type="EC" id="4.2.1.20"/>
    </reaction>
</comment>
<gene>
    <name evidence="9" type="primary">trpA</name>
    <name evidence="11" type="ORF">SAMN05421503_0570</name>
</gene>
<keyword evidence="4 9" id="KW-0028">Amino-acid biosynthesis</keyword>
<dbReference type="PANTHER" id="PTHR43406">
    <property type="entry name" value="TRYPTOPHAN SYNTHASE, ALPHA CHAIN"/>
    <property type="match status" value="1"/>
</dbReference>
<evidence type="ECO:0000256" key="1">
    <source>
        <dbReference type="ARBA" id="ARBA00003365"/>
    </source>
</evidence>
<sequence>MSKAKLDTVFQTVEEAGEKAFVPYIMAGDGGLENLNGRIRFLAESGATAIELGIPFSDPVADGPTIQAAGIRALEAGTTVQAVLDEVAKEKDNRSVPLVIMTYLNPIFAYGVEAFASACETAGISGLILPDLPLEEEGLVVKSLKKHDIALIRLVALTSTPERIRALAERSEGFLYAVTVAGTTGERASFVDQIGTHLQALKAISKAPVLAGFGVSTPEHVKELSQYCDGVVVGSRIVDALYRGDKQQVADLIASRKY</sequence>
<comment type="subunit">
    <text evidence="3 9">Tetramer of two alpha and two beta chains.</text>
</comment>
<evidence type="ECO:0000313" key="12">
    <source>
        <dbReference type="Proteomes" id="UP000219356"/>
    </source>
</evidence>
<protein>
    <recommendedName>
        <fullName evidence="9">Tryptophan synthase alpha chain</fullName>
        <ecNumber evidence="9">4.2.1.20</ecNumber>
    </recommendedName>
</protein>
<keyword evidence="12" id="KW-1185">Reference proteome</keyword>
<dbReference type="RefSeq" id="WP_097039030.1">
    <property type="nucleotide sequence ID" value="NZ_OBEK01000001.1"/>
</dbReference>
<dbReference type="InterPro" id="IPR002028">
    <property type="entry name" value="Trp_synthase_suA"/>
</dbReference>
<dbReference type="Gene3D" id="3.20.20.70">
    <property type="entry name" value="Aldolase class I"/>
    <property type="match status" value="1"/>
</dbReference>
<dbReference type="EC" id="4.2.1.20" evidence="9"/>
<evidence type="ECO:0000256" key="8">
    <source>
        <dbReference type="ARBA" id="ARBA00049047"/>
    </source>
</evidence>
<dbReference type="AlphaFoldDB" id="A0A285N458"/>
<evidence type="ECO:0000256" key="5">
    <source>
        <dbReference type="ARBA" id="ARBA00022822"/>
    </source>
</evidence>
<dbReference type="Pfam" id="PF00290">
    <property type="entry name" value="Trp_syntA"/>
    <property type="match status" value="1"/>
</dbReference>
<dbReference type="HAMAP" id="MF_00131">
    <property type="entry name" value="Trp_synth_alpha"/>
    <property type="match status" value="1"/>
</dbReference>
<dbReference type="UniPathway" id="UPA00035">
    <property type="reaction ID" value="UER00044"/>
</dbReference>
<feature type="active site" description="Proton acceptor" evidence="9">
    <location>
        <position position="62"/>
    </location>
</feature>
<dbReference type="Proteomes" id="UP000219356">
    <property type="component" value="Unassembled WGS sequence"/>
</dbReference>
<comment type="similarity">
    <text evidence="9 10">Belongs to the TrpA family.</text>
</comment>
<dbReference type="NCBIfam" id="TIGR00262">
    <property type="entry name" value="trpA"/>
    <property type="match status" value="1"/>
</dbReference>
<keyword evidence="7 9" id="KW-0456">Lyase</keyword>
<dbReference type="InterPro" id="IPR013785">
    <property type="entry name" value="Aldolase_TIM"/>
</dbReference>
<evidence type="ECO:0000256" key="9">
    <source>
        <dbReference type="HAMAP-Rule" id="MF_00131"/>
    </source>
</evidence>
<dbReference type="PANTHER" id="PTHR43406:SF1">
    <property type="entry name" value="TRYPTOPHAN SYNTHASE ALPHA CHAIN, CHLOROPLASTIC"/>
    <property type="match status" value="1"/>
</dbReference>
<dbReference type="SUPFAM" id="SSF51366">
    <property type="entry name" value="Ribulose-phoshate binding barrel"/>
    <property type="match status" value="1"/>
</dbReference>
<organism evidence="11 12">
    <name type="scientific">Terribacillus aidingensis</name>
    <dbReference type="NCBI Taxonomy" id="586416"/>
    <lineage>
        <taxon>Bacteria</taxon>
        <taxon>Bacillati</taxon>
        <taxon>Bacillota</taxon>
        <taxon>Bacilli</taxon>
        <taxon>Bacillales</taxon>
        <taxon>Bacillaceae</taxon>
        <taxon>Terribacillus</taxon>
    </lineage>
</organism>